<dbReference type="PANTHER" id="PTHR24243:SF208">
    <property type="entry name" value="PYROKININ-1 RECEPTOR"/>
    <property type="match status" value="1"/>
</dbReference>
<evidence type="ECO:0000256" key="7">
    <source>
        <dbReference type="ARBA" id="ARBA00023224"/>
    </source>
</evidence>
<sequence length="345" mass="38962">MQRKVPCRFNLYVLAISTAHTMELVFNALLDDFVGRGLFWLSDCRIVLKLDTHSDAACRFIMYIPEVAALISTNLLAMFSVDRVLTVYRPLKCRGDRYLGLAIGGICGVYIAGFTLNLPLVIQSGLVTHKDGSDLTKKNCQFVDSLRIGAQYALYLSILGSNIIPSAVVFVSDFLIVFKLRGLFQERSRLCLNNERGAAEFRRIVGHLALTALFFVITFPIIVVIILRQKSDMNGYQISDPKYAKKLVHVSRLCSSIESFTYTTGFITYFIFMNSFRNELRRLCRSHCLSMKSGNEKYHIEQNMRRVSLKPKPQADNQMVSNEPAVKDDSNRGTCLLSLTYSGGR</sequence>
<dbReference type="CDD" id="cd00637">
    <property type="entry name" value="7tm_classA_rhodopsin-like"/>
    <property type="match status" value="1"/>
</dbReference>
<evidence type="ECO:0000313" key="12">
    <source>
        <dbReference type="Proteomes" id="UP000748531"/>
    </source>
</evidence>
<dbReference type="PANTHER" id="PTHR24243">
    <property type="entry name" value="G-PROTEIN COUPLED RECEPTOR"/>
    <property type="match status" value="1"/>
</dbReference>
<dbReference type="EMBL" id="LUCH01001238">
    <property type="protein sequence ID" value="KAF5403413.1"/>
    <property type="molecule type" value="Genomic_DNA"/>
</dbReference>
<dbReference type="GO" id="GO:0016020">
    <property type="term" value="C:membrane"/>
    <property type="evidence" value="ECO:0007669"/>
    <property type="project" value="UniProtKB-SubCell"/>
</dbReference>
<keyword evidence="5 9" id="KW-0472">Membrane</keyword>
<feature type="transmembrane region" description="Helical" evidence="9">
    <location>
        <begin position="152"/>
        <end position="178"/>
    </location>
</feature>
<dbReference type="Pfam" id="PF00001">
    <property type="entry name" value="7tm_1"/>
    <property type="match status" value="1"/>
</dbReference>
<dbReference type="SUPFAM" id="SSF81321">
    <property type="entry name" value="Family A G protein-coupled receptor-like"/>
    <property type="match status" value="1"/>
</dbReference>
<evidence type="ECO:0000259" key="10">
    <source>
        <dbReference type="PROSITE" id="PS50262"/>
    </source>
</evidence>
<accession>A0A8J4SPI2</accession>
<name>A0A8J4SPI2_9TREM</name>
<feature type="transmembrane region" description="Helical" evidence="9">
    <location>
        <begin position="12"/>
        <end position="30"/>
    </location>
</feature>
<evidence type="ECO:0000256" key="1">
    <source>
        <dbReference type="ARBA" id="ARBA00004141"/>
    </source>
</evidence>
<organism evidence="11 12">
    <name type="scientific">Paragonimus heterotremus</name>
    <dbReference type="NCBI Taxonomy" id="100268"/>
    <lineage>
        <taxon>Eukaryota</taxon>
        <taxon>Metazoa</taxon>
        <taxon>Spiralia</taxon>
        <taxon>Lophotrochozoa</taxon>
        <taxon>Platyhelminthes</taxon>
        <taxon>Trematoda</taxon>
        <taxon>Digenea</taxon>
        <taxon>Plagiorchiida</taxon>
        <taxon>Troglotremata</taxon>
        <taxon>Troglotrematidae</taxon>
        <taxon>Paragonimus</taxon>
    </lineage>
</organism>
<evidence type="ECO:0000256" key="2">
    <source>
        <dbReference type="ARBA" id="ARBA00022692"/>
    </source>
</evidence>
<evidence type="ECO:0000256" key="5">
    <source>
        <dbReference type="ARBA" id="ARBA00023136"/>
    </source>
</evidence>
<evidence type="ECO:0000313" key="11">
    <source>
        <dbReference type="EMBL" id="KAF5403413.1"/>
    </source>
</evidence>
<feature type="transmembrane region" description="Helical" evidence="9">
    <location>
        <begin position="247"/>
        <end position="272"/>
    </location>
</feature>
<feature type="domain" description="G-protein coupled receptors family 1 profile" evidence="10">
    <location>
        <begin position="1"/>
        <end position="282"/>
    </location>
</feature>
<keyword evidence="6 11" id="KW-0675">Receptor</keyword>
<gene>
    <name evidence="11" type="ORF">PHET_02872</name>
</gene>
<comment type="caution">
    <text evidence="11">The sequence shown here is derived from an EMBL/GenBank/DDBJ whole genome shotgun (WGS) entry which is preliminary data.</text>
</comment>
<keyword evidence="7" id="KW-0807">Transducer</keyword>
<dbReference type="OrthoDB" id="9990906at2759"/>
<keyword evidence="12" id="KW-1185">Reference proteome</keyword>
<feature type="transmembrane region" description="Helical" evidence="9">
    <location>
        <begin position="204"/>
        <end position="227"/>
    </location>
</feature>
<feature type="transmembrane region" description="Helical" evidence="9">
    <location>
        <begin position="98"/>
        <end position="122"/>
    </location>
</feature>
<dbReference type="Gene3D" id="1.20.1070.10">
    <property type="entry name" value="Rhodopsin 7-helix transmembrane proteins"/>
    <property type="match status" value="1"/>
</dbReference>
<feature type="transmembrane region" description="Helical" evidence="9">
    <location>
        <begin position="60"/>
        <end position="77"/>
    </location>
</feature>
<dbReference type="InterPro" id="IPR017452">
    <property type="entry name" value="GPCR_Rhodpsn_7TM"/>
</dbReference>
<evidence type="ECO:0000256" key="3">
    <source>
        <dbReference type="ARBA" id="ARBA00022989"/>
    </source>
</evidence>
<feature type="region of interest" description="Disordered" evidence="8">
    <location>
        <begin position="311"/>
        <end position="331"/>
    </location>
</feature>
<dbReference type="Proteomes" id="UP000748531">
    <property type="component" value="Unassembled WGS sequence"/>
</dbReference>
<comment type="subcellular location">
    <subcellularLocation>
        <location evidence="1">Membrane</location>
        <topology evidence="1">Multi-pass membrane protein</topology>
    </subcellularLocation>
</comment>
<keyword evidence="3 9" id="KW-1133">Transmembrane helix</keyword>
<dbReference type="GO" id="GO:0004930">
    <property type="term" value="F:G protein-coupled receptor activity"/>
    <property type="evidence" value="ECO:0007669"/>
    <property type="project" value="UniProtKB-KW"/>
</dbReference>
<evidence type="ECO:0000256" key="8">
    <source>
        <dbReference type="SAM" id="MobiDB-lite"/>
    </source>
</evidence>
<dbReference type="InterPro" id="IPR000276">
    <property type="entry name" value="GPCR_Rhodpsn"/>
</dbReference>
<evidence type="ECO:0000256" key="6">
    <source>
        <dbReference type="ARBA" id="ARBA00023170"/>
    </source>
</evidence>
<proteinExistence type="predicted"/>
<protein>
    <submittedName>
        <fullName evidence="11">7 transmembrane receptor</fullName>
    </submittedName>
</protein>
<keyword evidence="2 9" id="KW-0812">Transmembrane</keyword>
<reference evidence="11" key="1">
    <citation type="submission" date="2019-05" db="EMBL/GenBank/DDBJ databases">
        <title>Annotation for the trematode Paragonimus heterotremus.</title>
        <authorList>
            <person name="Choi Y.-J."/>
        </authorList>
    </citation>
    <scope>NUCLEOTIDE SEQUENCE</scope>
    <source>
        <strain evidence="11">LC</strain>
    </source>
</reference>
<evidence type="ECO:0000256" key="9">
    <source>
        <dbReference type="SAM" id="Phobius"/>
    </source>
</evidence>
<dbReference type="PROSITE" id="PS50262">
    <property type="entry name" value="G_PROTEIN_RECEP_F1_2"/>
    <property type="match status" value="1"/>
</dbReference>
<dbReference type="AlphaFoldDB" id="A0A8J4SPI2"/>
<evidence type="ECO:0000256" key="4">
    <source>
        <dbReference type="ARBA" id="ARBA00023040"/>
    </source>
</evidence>
<keyword evidence="4" id="KW-0297">G-protein coupled receptor</keyword>